<dbReference type="PANTHER" id="PTHR24033">
    <property type="entry name" value="EGF-LIKE DOMAIN-CONTAINING PROTEIN"/>
    <property type="match status" value="1"/>
</dbReference>
<dbReference type="Pfam" id="PF12661">
    <property type="entry name" value="hEGF"/>
    <property type="match status" value="2"/>
</dbReference>
<comment type="function">
    <text evidence="13">Putative Notch ligand involved in the mediation of Notch signaling.</text>
</comment>
<evidence type="ECO:0000256" key="1">
    <source>
        <dbReference type="ARBA" id="ARBA00004479"/>
    </source>
</evidence>
<feature type="domain" description="DSL" evidence="17">
    <location>
        <begin position="180"/>
        <end position="224"/>
    </location>
</feature>
<dbReference type="FunFam" id="2.10.25.10:FF:000064">
    <property type="entry name" value="Delta-like protein"/>
    <property type="match status" value="1"/>
</dbReference>
<dbReference type="GO" id="GO:0043208">
    <property type="term" value="F:glycosphingolipid binding"/>
    <property type="evidence" value="ECO:0007669"/>
    <property type="project" value="UniProtKB-ARBA"/>
</dbReference>
<feature type="transmembrane region" description="Helical" evidence="14">
    <location>
        <begin position="532"/>
        <end position="556"/>
    </location>
</feature>
<evidence type="ECO:0000256" key="9">
    <source>
        <dbReference type="ARBA" id="ARBA00023157"/>
    </source>
</evidence>
<evidence type="ECO:0000256" key="15">
    <source>
        <dbReference type="SAM" id="SignalP"/>
    </source>
</evidence>
<keyword evidence="8 13" id="KW-0472">Membrane</keyword>
<feature type="domain" description="EGF-like" evidence="16">
    <location>
        <begin position="291"/>
        <end position="329"/>
    </location>
</feature>
<feature type="signal peptide" evidence="15">
    <location>
        <begin position="1"/>
        <end position="23"/>
    </location>
</feature>
<dbReference type="GO" id="GO:0042063">
    <property type="term" value="P:gliogenesis"/>
    <property type="evidence" value="ECO:0007669"/>
    <property type="project" value="UniProtKB-ARBA"/>
</dbReference>
<dbReference type="PROSITE" id="PS01187">
    <property type="entry name" value="EGF_CA"/>
    <property type="match status" value="1"/>
</dbReference>
<evidence type="ECO:0000259" key="17">
    <source>
        <dbReference type="PROSITE" id="PS51051"/>
    </source>
</evidence>
<dbReference type="SUPFAM" id="SSF57196">
    <property type="entry name" value="EGF/Laminin"/>
    <property type="match status" value="5"/>
</dbReference>
<feature type="disulfide bond" evidence="11">
    <location>
        <begin position="456"/>
        <end position="465"/>
    </location>
</feature>
<evidence type="ECO:0000256" key="8">
    <source>
        <dbReference type="ARBA" id="ARBA00023136"/>
    </source>
</evidence>
<dbReference type="GO" id="GO:0030718">
    <property type="term" value="P:germ-line stem cell population maintenance"/>
    <property type="evidence" value="ECO:0007669"/>
    <property type="project" value="UniProtKB-ARBA"/>
</dbReference>
<keyword evidence="9 11" id="KW-1015">Disulfide bond</keyword>
<evidence type="ECO:0000256" key="2">
    <source>
        <dbReference type="ARBA" id="ARBA00022473"/>
    </source>
</evidence>
<dbReference type="FunFam" id="2.10.25.10:FF:000117">
    <property type="entry name" value="Delta-like protein"/>
    <property type="match status" value="1"/>
</dbReference>
<dbReference type="GO" id="GO:0016330">
    <property type="term" value="P:second mitotic wave involved in compound eye morphogenesis"/>
    <property type="evidence" value="ECO:0007669"/>
    <property type="project" value="UniProtKB-ARBA"/>
</dbReference>
<dbReference type="PROSITE" id="PS01186">
    <property type="entry name" value="EGF_2"/>
    <property type="match status" value="5"/>
</dbReference>
<reference evidence="18" key="1">
    <citation type="submission" date="2021-05" db="EMBL/GenBank/DDBJ databases">
        <authorList>
            <person name="Alioto T."/>
            <person name="Alioto T."/>
            <person name="Gomez Garrido J."/>
        </authorList>
    </citation>
    <scope>NUCLEOTIDE SEQUENCE</scope>
</reference>
<dbReference type="EMBL" id="HBUF01217545">
    <property type="protein sequence ID" value="CAG6667842.1"/>
    <property type="molecule type" value="Transcribed_RNA"/>
</dbReference>
<sequence length="625" mass="67705">MNGANMFWSSSIVIITILSEILCSGVFELRLKSFSNDFGKDNLGQCCSGERTGPCRAPCRTSFRVCLKHYQAQIDTTSGCTFGDVVTPVLGANNVDLDDTVLKGFSNPIRFPFDFTWPGTFSLIVEAWHDTNSTSDNGASPRGKTLISRLTTQRWLDVGSSWTEDEHKSAHSSMLYEYRVTCDPHYYGNGCASLCRPRDDSFGHYTCSQSGDRKCLPGWTGDYCTKAKCLPGCDEQHGHCNKPDECLCSSGWKGKLCDQCERYPGCLHGSCHKPWECLCDEGWGGLFCNQDLNYCTNHKPCKNGGTCFNTGQGSYTCTCPPGFNGTDCENKLHRGGATSKSPCDENESGLCKPLDQCSSRPCLNGGSCTATDTGFSCSCPIGFQGSQCEENINDCPDVNSCQNGGSCVDLVNDYKCQCVPGFVGPRCDVKVAYCLAKPCANGGVCEDLVNDFICRCKPGFSGKDCSNDIDECASNPCANAGVCQDLINGFKCECSPGWHGATCQEDIANPGNMSRHVSVRVEPDSGLNPEHVIVISTLSIAIPLVVLVAVSVVFCAKLRRKQEQRRADDEARAQNEQNAVHSHVVKLGDTHMIKNTWGQQGGGGGGGGKKVETNNDLCYAKSYYI</sequence>
<dbReference type="FunFam" id="2.10.25.10:FF:000018">
    <property type="entry name" value="Delta-like 1"/>
    <property type="match status" value="1"/>
</dbReference>
<dbReference type="AlphaFoldDB" id="A0A8D8SK79"/>
<comment type="subcellular location">
    <subcellularLocation>
        <location evidence="1 13">Membrane</location>
        <topology evidence="1 13">Single-pass type I membrane protein</topology>
    </subcellularLocation>
</comment>
<feature type="disulfide bond" evidence="11">
    <location>
        <begin position="379"/>
        <end position="388"/>
    </location>
</feature>
<feature type="disulfide bond" evidence="12">
    <location>
        <begin position="182"/>
        <end position="191"/>
    </location>
</feature>
<feature type="disulfide bond" evidence="11">
    <location>
        <begin position="319"/>
        <end position="328"/>
    </location>
</feature>
<feature type="domain" description="EGF-like" evidence="16">
    <location>
        <begin position="468"/>
        <end position="504"/>
    </location>
</feature>
<dbReference type="GO" id="GO:0007219">
    <property type="term" value="P:Notch signaling pathway"/>
    <property type="evidence" value="ECO:0007669"/>
    <property type="project" value="InterPro"/>
</dbReference>
<dbReference type="GO" id="GO:0048666">
    <property type="term" value="P:neuron development"/>
    <property type="evidence" value="ECO:0007669"/>
    <property type="project" value="UniProtKB-ARBA"/>
</dbReference>
<dbReference type="InterPro" id="IPR018097">
    <property type="entry name" value="EGF_Ca-bd_CS"/>
</dbReference>
<feature type="domain" description="EGF-like" evidence="16">
    <location>
        <begin position="391"/>
        <end position="428"/>
    </location>
</feature>
<feature type="domain" description="EGF-like" evidence="16">
    <location>
        <begin position="353"/>
        <end position="389"/>
    </location>
</feature>
<dbReference type="InterPro" id="IPR001774">
    <property type="entry name" value="DSL"/>
</dbReference>
<dbReference type="GO" id="GO:0009986">
    <property type="term" value="C:cell surface"/>
    <property type="evidence" value="ECO:0007669"/>
    <property type="project" value="UniProtKB-ARBA"/>
</dbReference>
<accession>A0A8D8SK79</accession>
<dbReference type="CDD" id="cd00054">
    <property type="entry name" value="EGF_CA"/>
    <property type="match status" value="5"/>
</dbReference>
<dbReference type="Pfam" id="PF01414">
    <property type="entry name" value="DSL"/>
    <property type="match status" value="1"/>
</dbReference>
<feature type="disulfide bond" evidence="11">
    <location>
        <begin position="418"/>
        <end position="427"/>
    </location>
</feature>
<dbReference type="GO" id="GO:0005886">
    <property type="term" value="C:plasma membrane"/>
    <property type="evidence" value="ECO:0007669"/>
    <property type="project" value="UniProtKB-ARBA"/>
</dbReference>
<evidence type="ECO:0000256" key="6">
    <source>
        <dbReference type="ARBA" id="ARBA00022737"/>
    </source>
</evidence>
<dbReference type="InterPro" id="IPR011651">
    <property type="entry name" value="Notch_ligand_N"/>
</dbReference>
<dbReference type="GO" id="GO:0008587">
    <property type="term" value="P:imaginal disc-derived wing margin morphogenesis"/>
    <property type="evidence" value="ECO:0007669"/>
    <property type="project" value="UniProtKB-ARBA"/>
</dbReference>
<keyword evidence="6 13" id="KW-0677">Repeat</keyword>
<evidence type="ECO:0000256" key="12">
    <source>
        <dbReference type="PROSITE-ProRule" id="PRU00377"/>
    </source>
</evidence>
<dbReference type="Pfam" id="PF21700">
    <property type="entry name" value="EGF_DL_JAG"/>
    <property type="match status" value="1"/>
</dbReference>
<dbReference type="FunFam" id="2.10.25.140:FF:000001">
    <property type="entry name" value="Delta-like protein"/>
    <property type="match status" value="1"/>
</dbReference>
<dbReference type="PROSITE" id="PS00010">
    <property type="entry name" value="ASX_HYDROXYL"/>
    <property type="match status" value="3"/>
</dbReference>
<dbReference type="InterPro" id="IPR013032">
    <property type="entry name" value="EGF-like_CS"/>
</dbReference>
<feature type="disulfide bond" evidence="12">
    <location>
        <begin position="215"/>
        <end position="224"/>
    </location>
</feature>
<evidence type="ECO:0000256" key="7">
    <source>
        <dbReference type="ARBA" id="ARBA00022989"/>
    </source>
</evidence>
<dbReference type="Gene3D" id="2.10.25.140">
    <property type="match status" value="1"/>
</dbReference>
<dbReference type="InterPro" id="IPR001881">
    <property type="entry name" value="EGF-like_Ca-bd_dom"/>
</dbReference>
<evidence type="ECO:0000256" key="10">
    <source>
        <dbReference type="ARBA" id="ARBA00023180"/>
    </source>
</evidence>
<protein>
    <recommendedName>
        <fullName evidence="13">Delta-like protein</fullName>
    </recommendedName>
</protein>
<keyword evidence="5 13" id="KW-0732">Signal</keyword>
<dbReference type="EMBL" id="HBUF01217546">
    <property type="protein sequence ID" value="CAG6667846.1"/>
    <property type="molecule type" value="Transcribed_RNA"/>
</dbReference>
<dbReference type="InterPro" id="IPR000742">
    <property type="entry name" value="EGF"/>
</dbReference>
<evidence type="ECO:0000313" key="18">
    <source>
        <dbReference type="EMBL" id="CAG6667842.1"/>
    </source>
</evidence>
<evidence type="ECO:0000259" key="16">
    <source>
        <dbReference type="PROSITE" id="PS50026"/>
    </source>
</evidence>
<keyword evidence="7 13" id="KW-1133">Transmembrane helix</keyword>
<evidence type="ECO:0000256" key="13">
    <source>
        <dbReference type="RuleBase" id="RU280815"/>
    </source>
</evidence>
<evidence type="ECO:0000256" key="14">
    <source>
        <dbReference type="SAM" id="Phobius"/>
    </source>
</evidence>
<feature type="disulfide bond" evidence="11">
    <location>
        <begin position="494"/>
        <end position="503"/>
    </location>
</feature>
<feature type="domain" description="EGF-like" evidence="16">
    <location>
        <begin position="430"/>
        <end position="466"/>
    </location>
</feature>
<dbReference type="SMART" id="SM00181">
    <property type="entry name" value="EGF"/>
    <property type="match status" value="8"/>
</dbReference>
<keyword evidence="2 13" id="KW-0217">Developmental protein</keyword>
<comment type="caution">
    <text evidence="11">Lacks conserved residue(s) required for the propagation of feature annotation.</text>
</comment>
<dbReference type="Gene3D" id="2.10.25.10">
    <property type="entry name" value="Laminin"/>
    <property type="match status" value="6"/>
</dbReference>
<dbReference type="PROSITE" id="PS50026">
    <property type="entry name" value="EGF_3"/>
    <property type="match status" value="5"/>
</dbReference>
<evidence type="ECO:0000256" key="4">
    <source>
        <dbReference type="ARBA" id="ARBA00022692"/>
    </source>
</evidence>
<dbReference type="Pfam" id="PF00008">
    <property type="entry name" value="EGF"/>
    <property type="match status" value="3"/>
</dbReference>
<dbReference type="GO" id="GO:0045179">
    <property type="term" value="C:apical cortex"/>
    <property type="evidence" value="ECO:0007669"/>
    <property type="project" value="UniProtKB-ARBA"/>
</dbReference>
<organism evidence="18">
    <name type="scientific">Cacopsylla melanoneura</name>
    <dbReference type="NCBI Taxonomy" id="428564"/>
    <lineage>
        <taxon>Eukaryota</taxon>
        <taxon>Metazoa</taxon>
        <taxon>Ecdysozoa</taxon>
        <taxon>Arthropoda</taxon>
        <taxon>Hexapoda</taxon>
        <taxon>Insecta</taxon>
        <taxon>Pterygota</taxon>
        <taxon>Neoptera</taxon>
        <taxon>Paraneoptera</taxon>
        <taxon>Hemiptera</taxon>
        <taxon>Sternorrhyncha</taxon>
        <taxon>Psylloidea</taxon>
        <taxon>Psyllidae</taxon>
        <taxon>Psyllinae</taxon>
        <taxon>Cacopsylla</taxon>
    </lineage>
</organism>
<evidence type="ECO:0000256" key="3">
    <source>
        <dbReference type="ARBA" id="ARBA00022536"/>
    </source>
</evidence>
<dbReference type="InterPro" id="IPR051830">
    <property type="entry name" value="NOTCH_homolog"/>
</dbReference>
<evidence type="ECO:0000256" key="5">
    <source>
        <dbReference type="ARBA" id="ARBA00022729"/>
    </source>
</evidence>
<dbReference type="FunFam" id="2.10.25.10:FF:000054">
    <property type="entry name" value="Slit guidance ligand 2"/>
    <property type="match status" value="1"/>
</dbReference>
<dbReference type="GO" id="GO:0005509">
    <property type="term" value="F:calcium ion binding"/>
    <property type="evidence" value="ECO:0007669"/>
    <property type="project" value="InterPro"/>
</dbReference>
<dbReference type="GO" id="GO:0048100">
    <property type="term" value="P:wing disc anterior/posterior pattern formation"/>
    <property type="evidence" value="ECO:0007669"/>
    <property type="project" value="UniProtKB-ARBA"/>
</dbReference>
<dbReference type="SMART" id="SM00179">
    <property type="entry name" value="EGF_CA"/>
    <property type="match status" value="5"/>
</dbReference>
<dbReference type="GO" id="GO:0000902">
    <property type="term" value="P:cell morphogenesis"/>
    <property type="evidence" value="ECO:0007669"/>
    <property type="project" value="UniProtKB-ARBA"/>
</dbReference>
<keyword evidence="3 11" id="KW-0245">EGF-like domain</keyword>
<dbReference type="PANTHER" id="PTHR24033:SF224">
    <property type="entry name" value="C-TYPE LECTIN"/>
    <property type="match status" value="1"/>
</dbReference>
<keyword evidence="10" id="KW-0325">Glycoprotein</keyword>
<dbReference type="FunFam" id="2.10.25.10:FF:000230">
    <property type="entry name" value="Delta-like protein"/>
    <property type="match status" value="2"/>
</dbReference>
<dbReference type="Pfam" id="PF07657">
    <property type="entry name" value="MNNL"/>
    <property type="match status" value="1"/>
</dbReference>
<dbReference type="InterPro" id="IPR000152">
    <property type="entry name" value="EGF-type_Asp/Asn_hydroxyl_site"/>
</dbReference>
<dbReference type="GO" id="GO:0046331">
    <property type="term" value="P:lateral inhibition"/>
    <property type="evidence" value="ECO:0007669"/>
    <property type="project" value="UniProtKB-ARBA"/>
</dbReference>
<proteinExistence type="predicted"/>
<name>A0A8D8SK79_9HEMI</name>
<dbReference type="GO" id="GO:0048018">
    <property type="term" value="F:receptor ligand activity"/>
    <property type="evidence" value="ECO:0007669"/>
    <property type="project" value="UniProtKB-ARBA"/>
</dbReference>
<keyword evidence="4 13" id="KW-0812">Transmembrane</keyword>
<dbReference type="Gene3D" id="2.60.40.3510">
    <property type="match status" value="1"/>
</dbReference>
<dbReference type="PROSITE" id="PS51051">
    <property type="entry name" value="DSL"/>
    <property type="match status" value="1"/>
</dbReference>
<dbReference type="PROSITE" id="PS00022">
    <property type="entry name" value="EGF_1"/>
    <property type="match status" value="6"/>
</dbReference>
<dbReference type="SMART" id="SM00051">
    <property type="entry name" value="DSL"/>
    <property type="match status" value="1"/>
</dbReference>
<dbReference type="GO" id="GO:0035214">
    <property type="term" value="P:eye-antennal disc development"/>
    <property type="evidence" value="ECO:0007669"/>
    <property type="project" value="UniProtKB-ARBA"/>
</dbReference>
<evidence type="ECO:0000256" key="11">
    <source>
        <dbReference type="PROSITE-ProRule" id="PRU00076"/>
    </source>
</evidence>
<feature type="disulfide bond" evidence="12">
    <location>
        <begin position="195"/>
        <end position="207"/>
    </location>
</feature>
<feature type="chain" id="PRO_5033671146" description="Delta-like protein" evidence="15">
    <location>
        <begin position="24"/>
        <end position="625"/>
    </location>
</feature>